<dbReference type="AlphaFoldDB" id="A0AAN7JWC5"/>
<sequence>MSSSTLECLRSVLEESLAHSSRSPDGVCAEADSAAAEDDSSDLLKHQLLPLTGNTSNLALIVLEVGTPRKKCGDRIRTSGRWKGSVLLQRQNDGINLWIRKKGITSIV</sequence>
<dbReference type="Proteomes" id="UP001345219">
    <property type="component" value="Chromosome 2"/>
</dbReference>
<proteinExistence type="predicted"/>
<gene>
    <name evidence="1" type="ORF">SAY87_002166</name>
</gene>
<accession>A0AAN7JWC5</accession>
<name>A0AAN7JWC5_9MYRT</name>
<dbReference type="EMBL" id="JAXIOK010000015">
    <property type="protein sequence ID" value="KAK4754062.1"/>
    <property type="molecule type" value="Genomic_DNA"/>
</dbReference>
<evidence type="ECO:0000313" key="1">
    <source>
        <dbReference type="EMBL" id="KAK4754062.1"/>
    </source>
</evidence>
<keyword evidence="2" id="KW-1185">Reference proteome</keyword>
<evidence type="ECO:0000313" key="2">
    <source>
        <dbReference type="Proteomes" id="UP001345219"/>
    </source>
</evidence>
<organism evidence="1 2">
    <name type="scientific">Trapa incisa</name>
    <dbReference type="NCBI Taxonomy" id="236973"/>
    <lineage>
        <taxon>Eukaryota</taxon>
        <taxon>Viridiplantae</taxon>
        <taxon>Streptophyta</taxon>
        <taxon>Embryophyta</taxon>
        <taxon>Tracheophyta</taxon>
        <taxon>Spermatophyta</taxon>
        <taxon>Magnoliopsida</taxon>
        <taxon>eudicotyledons</taxon>
        <taxon>Gunneridae</taxon>
        <taxon>Pentapetalae</taxon>
        <taxon>rosids</taxon>
        <taxon>malvids</taxon>
        <taxon>Myrtales</taxon>
        <taxon>Lythraceae</taxon>
        <taxon>Trapa</taxon>
    </lineage>
</organism>
<protein>
    <submittedName>
        <fullName evidence="1">Uncharacterized protein</fullName>
    </submittedName>
</protein>
<reference evidence="1 2" key="1">
    <citation type="journal article" date="2023" name="Hortic Res">
        <title>Pangenome of water caltrop reveals structural variations and asymmetric subgenome divergence after allopolyploidization.</title>
        <authorList>
            <person name="Zhang X."/>
            <person name="Chen Y."/>
            <person name="Wang L."/>
            <person name="Yuan Y."/>
            <person name="Fang M."/>
            <person name="Shi L."/>
            <person name="Lu R."/>
            <person name="Comes H.P."/>
            <person name="Ma Y."/>
            <person name="Chen Y."/>
            <person name="Huang G."/>
            <person name="Zhou Y."/>
            <person name="Zheng Z."/>
            <person name="Qiu Y."/>
        </authorList>
    </citation>
    <scope>NUCLEOTIDE SEQUENCE [LARGE SCALE GENOMIC DNA]</scope>
    <source>
        <tissue evidence="1">Roots</tissue>
    </source>
</reference>
<comment type="caution">
    <text evidence="1">The sequence shown here is derived from an EMBL/GenBank/DDBJ whole genome shotgun (WGS) entry which is preliminary data.</text>
</comment>